<sequence length="92" mass="10318">MQADQKLVSCTKRLYGMNSSKLVESIARAEKLSLLVLGNTLGFPPLPSKVKPITPHFSRSQVLCNPVRCIGSSGRPLSCRLHNKQEYLFRLY</sequence>
<comment type="caution">
    <text evidence="1">The sequence shown here is derived from an EMBL/GenBank/DDBJ whole genome shotgun (WGS) entry which is preliminary data.</text>
</comment>
<dbReference type="Proteomes" id="UP001249851">
    <property type="component" value="Unassembled WGS sequence"/>
</dbReference>
<name>A0AAD9UYY8_ACRCE</name>
<dbReference type="EMBL" id="JARQWQ010000064">
    <property type="protein sequence ID" value="KAK2555169.1"/>
    <property type="molecule type" value="Genomic_DNA"/>
</dbReference>
<keyword evidence="2" id="KW-1185">Reference proteome</keyword>
<dbReference type="AlphaFoldDB" id="A0AAD9UYY8"/>
<reference evidence="1" key="1">
    <citation type="journal article" date="2023" name="G3 (Bethesda)">
        <title>Whole genome assembly and annotation of the endangered Caribbean coral Acropora cervicornis.</title>
        <authorList>
            <person name="Selwyn J.D."/>
            <person name="Vollmer S.V."/>
        </authorList>
    </citation>
    <scope>NUCLEOTIDE SEQUENCE</scope>
    <source>
        <strain evidence="1">K2</strain>
    </source>
</reference>
<accession>A0AAD9UYY8</accession>
<evidence type="ECO:0000313" key="2">
    <source>
        <dbReference type="Proteomes" id="UP001249851"/>
    </source>
</evidence>
<reference evidence="1" key="2">
    <citation type="journal article" date="2023" name="Science">
        <title>Genomic signatures of disease resistance in endangered staghorn corals.</title>
        <authorList>
            <person name="Vollmer S.V."/>
            <person name="Selwyn J.D."/>
            <person name="Despard B.A."/>
            <person name="Roesel C.L."/>
        </authorList>
    </citation>
    <scope>NUCLEOTIDE SEQUENCE</scope>
    <source>
        <strain evidence="1">K2</strain>
    </source>
</reference>
<protein>
    <submittedName>
        <fullName evidence="1">Uncharacterized protein</fullName>
    </submittedName>
</protein>
<proteinExistence type="predicted"/>
<gene>
    <name evidence="1" type="ORF">P5673_023145</name>
</gene>
<evidence type="ECO:0000313" key="1">
    <source>
        <dbReference type="EMBL" id="KAK2555169.1"/>
    </source>
</evidence>
<organism evidence="1 2">
    <name type="scientific">Acropora cervicornis</name>
    <name type="common">Staghorn coral</name>
    <dbReference type="NCBI Taxonomy" id="6130"/>
    <lineage>
        <taxon>Eukaryota</taxon>
        <taxon>Metazoa</taxon>
        <taxon>Cnidaria</taxon>
        <taxon>Anthozoa</taxon>
        <taxon>Hexacorallia</taxon>
        <taxon>Scleractinia</taxon>
        <taxon>Astrocoeniina</taxon>
        <taxon>Acroporidae</taxon>
        <taxon>Acropora</taxon>
    </lineage>
</organism>